<feature type="domain" description="Integrase catalytic" evidence="4">
    <location>
        <begin position="1"/>
        <end position="102"/>
    </location>
</feature>
<dbReference type="PROSITE" id="PS50994">
    <property type="entry name" value="INTEGRASE"/>
    <property type="match status" value="1"/>
</dbReference>
<dbReference type="PANTHER" id="PTHR42648:SF28">
    <property type="entry name" value="TRANSPOSON-ENCODED PROTEIN WITH RIBONUCLEASE H-LIKE AND RETROVIRUS ZINC FINGER-LIKE DOMAINS"/>
    <property type="match status" value="1"/>
</dbReference>
<evidence type="ECO:0000259" key="4">
    <source>
        <dbReference type="PROSITE" id="PS50994"/>
    </source>
</evidence>
<protein>
    <recommendedName>
        <fullName evidence="4">Integrase catalytic domain-containing protein</fullName>
    </recommendedName>
</protein>
<name>A0AAV0TLY6_9STRA</name>
<dbReference type="EMBL" id="CANTFK010000713">
    <property type="protein sequence ID" value="CAI5723653.1"/>
    <property type="molecule type" value="Genomic_DNA"/>
</dbReference>
<evidence type="ECO:0000256" key="3">
    <source>
        <dbReference type="SAM" id="MobiDB-lite"/>
    </source>
</evidence>
<dbReference type="GO" id="GO:0003676">
    <property type="term" value="F:nucleic acid binding"/>
    <property type="evidence" value="ECO:0007669"/>
    <property type="project" value="InterPro"/>
</dbReference>
<dbReference type="SUPFAM" id="SSF53098">
    <property type="entry name" value="Ribonuclease H-like"/>
    <property type="match status" value="1"/>
</dbReference>
<accession>A0AAV0TLY6</accession>
<reference evidence="5" key="1">
    <citation type="submission" date="2022-12" db="EMBL/GenBank/DDBJ databases">
        <authorList>
            <person name="Webb A."/>
        </authorList>
    </citation>
    <scope>NUCLEOTIDE SEQUENCE</scope>
    <source>
        <strain evidence="5">Pf2</strain>
    </source>
</reference>
<dbReference type="InterPro" id="IPR001584">
    <property type="entry name" value="Integrase_cat-core"/>
</dbReference>
<dbReference type="Pfam" id="PF25597">
    <property type="entry name" value="SH3_retrovirus"/>
    <property type="match status" value="1"/>
</dbReference>
<comment type="caution">
    <text evidence="5">The sequence shown here is derived from an EMBL/GenBank/DDBJ whole genome shotgun (WGS) entry which is preliminary data.</text>
</comment>
<evidence type="ECO:0000313" key="5">
    <source>
        <dbReference type="EMBL" id="CAI5723653.1"/>
    </source>
</evidence>
<keyword evidence="2" id="KW-0378">Hydrolase</keyword>
<dbReference type="PANTHER" id="PTHR42648">
    <property type="entry name" value="TRANSPOSASE, PUTATIVE-RELATED"/>
    <property type="match status" value="1"/>
</dbReference>
<dbReference type="InterPro" id="IPR013103">
    <property type="entry name" value="RVT_2"/>
</dbReference>
<dbReference type="InterPro" id="IPR039537">
    <property type="entry name" value="Retrotran_Ty1/copia-like"/>
</dbReference>
<dbReference type="AlphaFoldDB" id="A0AAV0TLY6"/>
<dbReference type="GO" id="GO:0046872">
    <property type="term" value="F:metal ion binding"/>
    <property type="evidence" value="ECO:0007669"/>
    <property type="project" value="UniProtKB-KW"/>
</dbReference>
<dbReference type="InterPro" id="IPR036397">
    <property type="entry name" value="RNaseH_sf"/>
</dbReference>
<dbReference type="GO" id="GO:0015074">
    <property type="term" value="P:DNA integration"/>
    <property type="evidence" value="ECO:0007669"/>
    <property type="project" value="InterPro"/>
</dbReference>
<feature type="compositionally biased region" description="Basic residues" evidence="3">
    <location>
        <begin position="219"/>
        <end position="229"/>
    </location>
</feature>
<proteinExistence type="predicted"/>
<dbReference type="Proteomes" id="UP001159659">
    <property type="component" value="Unassembled WGS sequence"/>
</dbReference>
<evidence type="ECO:0000256" key="2">
    <source>
        <dbReference type="ARBA" id="ARBA00022801"/>
    </source>
</evidence>
<dbReference type="GO" id="GO:0016787">
    <property type="term" value="F:hydrolase activity"/>
    <property type="evidence" value="ECO:0007669"/>
    <property type="project" value="UniProtKB-KW"/>
</dbReference>
<keyword evidence="1" id="KW-0479">Metal-binding</keyword>
<dbReference type="Gene3D" id="3.30.420.10">
    <property type="entry name" value="Ribonuclease H-like superfamily/Ribonuclease H"/>
    <property type="match status" value="1"/>
</dbReference>
<dbReference type="InterPro" id="IPR057670">
    <property type="entry name" value="SH3_retrovirus"/>
</dbReference>
<dbReference type="InterPro" id="IPR012337">
    <property type="entry name" value="RNaseH-like_sf"/>
</dbReference>
<feature type="compositionally biased region" description="Basic and acidic residues" evidence="3">
    <location>
        <begin position="230"/>
        <end position="239"/>
    </location>
</feature>
<evidence type="ECO:0000313" key="6">
    <source>
        <dbReference type="Proteomes" id="UP001159659"/>
    </source>
</evidence>
<dbReference type="Pfam" id="PF07727">
    <property type="entry name" value="RVT_2"/>
    <property type="match status" value="1"/>
</dbReference>
<feature type="region of interest" description="Disordered" evidence="3">
    <location>
        <begin position="219"/>
        <end position="254"/>
    </location>
</feature>
<gene>
    <name evidence="5" type="ORF">PFR002_LOCUS4706</name>
</gene>
<sequence length="606" mass="68844">MTPRDRLGNRYLVNFIDHRSNYCRVFLAKTKDAAALKFKYFLVQFEREFNLKIHVLRTDGGGEYKTLDVFCKATGVSRQISEARNQASNGKAERMHRTIMNMDQVEPGWSIPDGDPNEKVPKLTDIVTFGSVCAVHVNARNKSLGERGRTAIIIGKSDETKGYKVYIPKDKVVLVTQHIQNIESLTTDSHLISDQDEICRQEELTMVDKPKTQVRCRGKQRTVKHHKNRKPEWTRERHGTRSTRKRQIEEVSSEDRSVSRGVVNAIIAQDPKNYGEAIKSKHHQEWKIAMTEELDALKANDVWTVVAPPKNAHVLHNKWVYKTKTDANGDIERYKARLVVCGNEQVFEVDYNLTFAAVMDLRTVKRILMLSRRWKVPARHGDVPNAYVKAEKEEHLDIYMKVPKGMTLDGEEIKGLESRSTNDLALLLKKSLYGPKQAGRLWSKLLDLKLKQSGFRQCTTDMCLYFKYVCNTCTVVGVYVDDILVTGTKLSAVDNFFKDMACLSIKDLGVVNKFLGLRIKLDESKGYILDQQVTIELLLKEFGLDSANGVRTPIGDECNLEEEDAQELLSTRSAKNDPSVKSFQSMVGSLLWIARIGRLPKGSCAT</sequence>
<organism evidence="5 6">
    <name type="scientific">Peronospora farinosa</name>
    <dbReference type="NCBI Taxonomy" id="134698"/>
    <lineage>
        <taxon>Eukaryota</taxon>
        <taxon>Sar</taxon>
        <taxon>Stramenopiles</taxon>
        <taxon>Oomycota</taxon>
        <taxon>Peronosporomycetes</taxon>
        <taxon>Peronosporales</taxon>
        <taxon>Peronosporaceae</taxon>
        <taxon>Peronospora</taxon>
    </lineage>
</organism>
<evidence type="ECO:0000256" key="1">
    <source>
        <dbReference type="ARBA" id="ARBA00022723"/>
    </source>
</evidence>